<dbReference type="AlphaFoldDB" id="A0A2U1MRV5"/>
<dbReference type="EMBL" id="PKPP01004518">
    <property type="protein sequence ID" value="PWA63979.1"/>
    <property type="molecule type" value="Genomic_DNA"/>
</dbReference>
<name>A0A2U1MRV5_ARTAN</name>
<evidence type="ECO:0000256" key="3">
    <source>
        <dbReference type="ARBA" id="ARBA00022454"/>
    </source>
</evidence>
<dbReference type="SUPFAM" id="SSF47113">
    <property type="entry name" value="Histone-fold"/>
    <property type="match status" value="1"/>
</dbReference>
<evidence type="ECO:0000313" key="7">
    <source>
        <dbReference type="Proteomes" id="UP000245207"/>
    </source>
</evidence>
<dbReference type="GO" id="GO:0030527">
    <property type="term" value="F:structural constituent of chromatin"/>
    <property type="evidence" value="ECO:0007669"/>
    <property type="project" value="InterPro"/>
</dbReference>
<evidence type="ECO:0000256" key="2">
    <source>
        <dbReference type="ARBA" id="ARBA00010343"/>
    </source>
</evidence>
<evidence type="ECO:0000313" key="6">
    <source>
        <dbReference type="EMBL" id="PWA63979.1"/>
    </source>
</evidence>
<dbReference type="GO" id="GO:0046982">
    <property type="term" value="F:protein heterodimerization activity"/>
    <property type="evidence" value="ECO:0007669"/>
    <property type="project" value="InterPro"/>
</dbReference>
<dbReference type="PRINTS" id="PR00622">
    <property type="entry name" value="HISTONEH3"/>
</dbReference>
<comment type="caution">
    <text evidence="6">The sequence shown here is derived from an EMBL/GenBank/DDBJ whole genome shotgun (WGS) entry which is preliminary data.</text>
</comment>
<dbReference type="InterPro" id="IPR007125">
    <property type="entry name" value="H2A/H2B/H3"/>
</dbReference>
<dbReference type="SMART" id="SM00428">
    <property type="entry name" value="H3"/>
    <property type="match status" value="1"/>
</dbReference>
<keyword evidence="7" id="KW-1185">Reference proteome</keyword>
<dbReference type="GO" id="GO:0000786">
    <property type="term" value="C:nucleosome"/>
    <property type="evidence" value="ECO:0007669"/>
    <property type="project" value="InterPro"/>
</dbReference>
<feature type="domain" description="Core Histone H2A/H2B/H3" evidence="5">
    <location>
        <begin position="44"/>
        <end position="131"/>
    </location>
</feature>
<reference evidence="6 7" key="1">
    <citation type="journal article" date="2018" name="Mol. Plant">
        <title>The genome of Artemisia annua provides insight into the evolution of Asteraceae family and artemisinin biosynthesis.</title>
        <authorList>
            <person name="Shen Q."/>
            <person name="Zhang L."/>
            <person name="Liao Z."/>
            <person name="Wang S."/>
            <person name="Yan T."/>
            <person name="Shi P."/>
            <person name="Liu M."/>
            <person name="Fu X."/>
            <person name="Pan Q."/>
            <person name="Wang Y."/>
            <person name="Lv Z."/>
            <person name="Lu X."/>
            <person name="Zhang F."/>
            <person name="Jiang W."/>
            <person name="Ma Y."/>
            <person name="Chen M."/>
            <person name="Hao X."/>
            <person name="Li L."/>
            <person name="Tang Y."/>
            <person name="Lv G."/>
            <person name="Zhou Y."/>
            <person name="Sun X."/>
            <person name="Brodelius P.E."/>
            <person name="Rose J.K.C."/>
            <person name="Tang K."/>
        </authorList>
    </citation>
    <scope>NUCLEOTIDE SEQUENCE [LARGE SCALE GENOMIC DNA]</scope>
    <source>
        <strain evidence="7">cv. Huhao1</strain>
        <tissue evidence="6">Leaf</tissue>
    </source>
</reference>
<comment type="subcellular location">
    <subcellularLocation>
        <location evidence="1">Chromosome</location>
    </subcellularLocation>
</comment>
<sequence length="136" mass="15721">MARTKQTARKSSGGKVPRKRLCDWVNRKTVPTTGGVKKPHRYRPGTVSLREIRKYQKSTDLLIRKLPFQRLVREIAQDFKSDLRFQSHAVLALQEAAEAYLVGLFEDTNLCAIHAKRVTIMQKDIHLARRIRGERV</sequence>
<dbReference type="InterPro" id="IPR000164">
    <property type="entry name" value="Histone_H3/CENP-A"/>
</dbReference>
<gene>
    <name evidence="6" type="ORF">CTI12_AA346500</name>
</gene>
<dbReference type="Pfam" id="PF00125">
    <property type="entry name" value="Histone"/>
    <property type="match status" value="1"/>
</dbReference>
<dbReference type="OrthoDB" id="842664at2759"/>
<evidence type="ECO:0000256" key="4">
    <source>
        <dbReference type="ARBA" id="ARBA00022990"/>
    </source>
</evidence>
<dbReference type="CDD" id="cd22911">
    <property type="entry name" value="HFD_H3"/>
    <property type="match status" value="1"/>
</dbReference>
<evidence type="ECO:0000256" key="1">
    <source>
        <dbReference type="ARBA" id="ARBA00004286"/>
    </source>
</evidence>
<dbReference type="STRING" id="35608.A0A2U1MRV5"/>
<dbReference type="Gene3D" id="1.10.20.10">
    <property type="entry name" value="Histone, subunit A"/>
    <property type="match status" value="1"/>
</dbReference>
<dbReference type="GO" id="GO:0003677">
    <property type="term" value="F:DNA binding"/>
    <property type="evidence" value="ECO:0007669"/>
    <property type="project" value="InterPro"/>
</dbReference>
<dbReference type="PROSITE" id="PS00959">
    <property type="entry name" value="HISTONE_H3_2"/>
    <property type="match status" value="1"/>
</dbReference>
<protein>
    <submittedName>
        <fullName evidence="6">Histone H3.3</fullName>
    </submittedName>
</protein>
<keyword evidence="3" id="KW-0158">Chromosome</keyword>
<dbReference type="PANTHER" id="PTHR11426">
    <property type="entry name" value="HISTONE H3"/>
    <property type="match status" value="1"/>
</dbReference>
<comment type="similarity">
    <text evidence="2">Belongs to the histone H3 family.</text>
</comment>
<organism evidence="6 7">
    <name type="scientific">Artemisia annua</name>
    <name type="common">Sweet wormwood</name>
    <dbReference type="NCBI Taxonomy" id="35608"/>
    <lineage>
        <taxon>Eukaryota</taxon>
        <taxon>Viridiplantae</taxon>
        <taxon>Streptophyta</taxon>
        <taxon>Embryophyta</taxon>
        <taxon>Tracheophyta</taxon>
        <taxon>Spermatophyta</taxon>
        <taxon>Magnoliopsida</taxon>
        <taxon>eudicotyledons</taxon>
        <taxon>Gunneridae</taxon>
        <taxon>Pentapetalae</taxon>
        <taxon>asterids</taxon>
        <taxon>campanulids</taxon>
        <taxon>Asterales</taxon>
        <taxon>Asteraceae</taxon>
        <taxon>Asteroideae</taxon>
        <taxon>Anthemideae</taxon>
        <taxon>Artemisiinae</taxon>
        <taxon>Artemisia</taxon>
    </lineage>
</organism>
<accession>A0A2U1MRV5</accession>
<dbReference type="GO" id="GO:0005654">
    <property type="term" value="C:nucleoplasm"/>
    <property type="evidence" value="ECO:0007669"/>
    <property type="project" value="UniProtKB-ARBA"/>
</dbReference>
<dbReference type="FunFam" id="1.10.20.10:FF:000001">
    <property type="entry name" value="Histone H3"/>
    <property type="match status" value="1"/>
</dbReference>
<proteinExistence type="inferred from homology"/>
<keyword evidence="4" id="KW-0007">Acetylation</keyword>
<dbReference type="Proteomes" id="UP000245207">
    <property type="component" value="Unassembled WGS sequence"/>
</dbReference>
<evidence type="ECO:0000259" key="5">
    <source>
        <dbReference type="Pfam" id="PF00125"/>
    </source>
</evidence>
<dbReference type="InterPro" id="IPR009072">
    <property type="entry name" value="Histone-fold"/>
</dbReference>